<accession>A0ABW4D659</accession>
<organism evidence="1 2">
    <name type="scientific">Levilactobacillus lanxiensis</name>
    <dbReference type="NCBI Taxonomy" id="2799568"/>
    <lineage>
        <taxon>Bacteria</taxon>
        <taxon>Bacillati</taxon>
        <taxon>Bacillota</taxon>
        <taxon>Bacilli</taxon>
        <taxon>Lactobacillales</taxon>
        <taxon>Lactobacillaceae</taxon>
        <taxon>Levilactobacillus</taxon>
    </lineage>
</organism>
<dbReference type="EMBL" id="JBHTOD010000005">
    <property type="protein sequence ID" value="MFD1455633.1"/>
    <property type="molecule type" value="Genomic_DNA"/>
</dbReference>
<gene>
    <name evidence="1" type="ORF">ACFQ44_08005</name>
</gene>
<sequence length="132" mass="15008">MMQDSKRVFMTLSATELAQIDLLIDQGIVHSRTEFIQRAIKQELLANRAIIQTVNAETFHGRSLETLVGNYTYTDEDINDRLRRNGASQLFIVGRLDLTQIRQEDNLFRAIKSLTVVGKLVASATIQAHYED</sequence>
<comment type="caution">
    <text evidence="1">The sequence shown here is derived from an EMBL/GenBank/DDBJ whole genome shotgun (WGS) entry which is preliminary data.</text>
</comment>
<dbReference type="Proteomes" id="UP001597189">
    <property type="component" value="Unassembled WGS sequence"/>
</dbReference>
<dbReference type="InterPro" id="IPR041088">
    <property type="entry name" value="RHH_8"/>
</dbReference>
<dbReference type="RefSeq" id="WP_203645363.1">
    <property type="nucleotide sequence ID" value="NZ_BOLN01000005.1"/>
</dbReference>
<evidence type="ECO:0000313" key="1">
    <source>
        <dbReference type="EMBL" id="MFD1455633.1"/>
    </source>
</evidence>
<evidence type="ECO:0000313" key="2">
    <source>
        <dbReference type="Proteomes" id="UP001597189"/>
    </source>
</evidence>
<name>A0ABW4D659_9LACO</name>
<keyword evidence="2" id="KW-1185">Reference proteome</keyword>
<reference evidence="2" key="1">
    <citation type="journal article" date="2019" name="Int. J. Syst. Evol. Microbiol.">
        <title>The Global Catalogue of Microorganisms (GCM) 10K type strain sequencing project: providing services to taxonomists for standard genome sequencing and annotation.</title>
        <authorList>
            <consortium name="The Broad Institute Genomics Platform"/>
            <consortium name="The Broad Institute Genome Sequencing Center for Infectious Disease"/>
            <person name="Wu L."/>
            <person name="Ma J."/>
        </authorList>
    </citation>
    <scope>NUCLEOTIDE SEQUENCE [LARGE SCALE GENOMIC DNA]</scope>
    <source>
        <strain evidence="2">CCM 8979</strain>
    </source>
</reference>
<dbReference type="Pfam" id="PF17723">
    <property type="entry name" value="RHH_8"/>
    <property type="match status" value="1"/>
</dbReference>
<evidence type="ECO:0008006" key="3">
    <source>
        <dbReference type="Google" id="ProtNLM"/>
    </source>
</evidence>
<proteinExistence type="predicted"/>
<protein>
    <recommendedName>
        <fullName evidence="3">CopG family transcriptional regulator</fullName>
    </recommendedName>
</protein>